<dbReference type="Gene3D" id="3.30.70.270">
    <property type="match status" value="1"/>
</dbReference>
<feature type="domain" description="GGDEF" evidence="1">
    <location>
        <begin position="1"/>
        <end position="80"/>
    </location>
</feature>
<name>A0A0W0WXX8_9GAMM</name>
<dbReference type="RefSeq" id="WP_035894904.1">
    <property type="nucleotide sequence ID" value="NZ_LCUA01000001.1"/>
</dbReference>
<dbReference type="SUPFAM" id="SSF55073">
    <property type="entry name" value="Nucleotide cyclase"/>
    <property type="match status" value="1"/>
</dbReference>
<evidence type="ECO:0000313" key="2">
    <source>
        <dbReference type="EMBL" id="KTD37092.1"/>
    </source>
</evidence>
<protein>
    <submittedName>
        <fullName evidence="2">Sensory box/GGDEF family protein</fullName>
    </submittedName>
</protein>
<dbReference type="EMBL" id="LNYP01000031">
    <property type="protein sequence ID" value="KTD37092.1"/>
    <property type="molecule type" value="Genomic_DNA"/>
</dbReference>
<gene>
    <name evidence="2" type="ORF">Loak_2228</name>
</gene>
<sequence length="80" mass="9149">MYKNGLSRRSLPAKEAKEVAKRLTSCFRVSDFIARMGGDEFAVIIQPIKSPKDAEELAQKIIGEATFFYQIEEKKLPHYL</sequence>
<dbReference type="Pfam" id="PF00990">
    <property type="entry name" value="GGDEF"/>
    <property type="match status" value="1"/>
</dbReference>
<dbReference type="AlphaFoldDB" id="A0A0W0WXX8"/>
<dbReference type="PROSITE" id="PS50887">
    <property type="entry name" value="GGDEF"/>
    <property type="match status" value="1"/>
</dbReference>
<dbReference type="InterPro" id="IPR000160">
    <property type="entry name" value="GGDEF_dom"/>
</dbReference>
<organism evidence="2 3">
    <name type="scientific">Legionella oakridgensis</name>
    <dbReference type="NCBI Taxonomy" id="29423"/>
    <lineage>
        <taxon>Bacteria</taxon>
        <taxon>Pseudomonadati</taxon>
        <taxon>Pseudomonadota</taxon>
        <taxon>Gammaproteobacteria</taxon>
        <taxon>Legionellales</taxon>
        <taxon>Legionellaceae</taxon>
        <taxon>Legionella</taxon>
    </lineage>
</organism>
<dbReference type="PANTHER" id="PTHR46663:SF3">
    <property type="entry name" value="SLL0267 PROTEIN"/>
    <property type="match status" value="1"/>
</dbReference>
<evidence type="ECO:0000259" key="1">
    <source>
        <dbReference type="PROSITE" id="PS50887"/>
    </source>
</evidence>
<comment type="caution">
    <text evidence="2">The sequence shown here is derived from an EMBL/GenBank/DDBJ whole genome shotgun (WGS) entry which is preliminary data.</text>
</comment>
<dbReference type="InterPro" id="IPR052163">
    <property type="entry name" value="DGC-Regulatory_Protein"/>
</dbReference>
<reference evidence="2 3" key="1">
    <citation type="submission" date="2015-11" db="EMBL/GenBank/DDBJ databases">
        <title>Genomic analysis of 38 Legionella species identifies large and diverse effector repertoires.</title>
        <authorList>
            <person name="Burstein D."/>
            <person name="Amaro F."/>
            <person name="Zusman T."/>
            <person name="Lifshitz Z."/>
            <person name="Cohen O."/>
            <person name="Gilbert J.A."/>
            <person name="Pupko T."/>
            <person name="Shuman H.A."/>
            <person name="Segal G."/>
        </authorList>
    </citation>
    <scope>NUCLEOTIDE SEQUENCE [LARGE SCALE GENOMIC DNA]</scope>
    <source>
        <strain evidence="2 3">Oak Ridge-10</strain>
    </source>
</reference>
<proteinExistence type="predicted"/>
<dbReference type="InterPro" id="IPR043128">
    <property type="entry name" value="Rev_trsase/Diguanyl_cyclase"/>
</dbReference>
<dbReference type="PATRIC" id="fig|29423.5.peg.2337"/>
<dbReference type="PANTHER" id="PTHR46663">
    <property type="entry name" value="DIGUANYLATE CYCLASE DGCT-RELATED"/>
    <property type="match status" value="1"/>
</dbReference>
<dbReference type="InterPro" id="IPR029787">
    <property type="entry name" value="Nucleotide_cyclase"/>
</dbReference>
<evidence type="ECO:0000313" key="3">
    <source>
        <dbReference type="Proteomes" id="UP000054858"/>
    </source>
</evidence>
<accession>A0A0W0WXX8</accession>
<dbReference type="Proteomes" id="UP000054858">
    <property type="component" value="Unassembled WGS sequence"/>
</dbReference>